<dbReference type="STRING" id="345632.GPICK_00350"/>
<dbReference type="Gene3D" id="1.10.1670.10">
    <property type="entry name" value="Helix-hairpin-Helix base-excision DNA repair enzymes (C-terminal)"/>
    <property type="match status" value="1"/>
</dbReference>
<gene>
    <name evidence="6" type="ORF">GPICK_00350</name>
</gene>
<dbReference type="KEGG" id="gpi:GPICK_00350"/>
<accession>A0A0B5BAP4</accession>
<evidence type="ECO:0000256" key="3">
    <source>
        <dbReference type="ARBA" id="ARBA00023004"/>
    </source>
</evidence>
<evidence type="ECO:0000313" key="6">
    <source>
        <dbReference type="EMBL" id="AJE02029.1"/>
    </source>
</evidence>
<evidence type="ECO:0000259" key="5">
    <source>
        <dbReference type="SMART" id="SM00478"/>
    </source>
</evidence>
<keyword evidence="3" id="KW-0408">Iron</keyword>
<dbReference type="GO" id="GO:0051539">
    <property type="term" value="F:4 iron, 4 sulfur cluster binding"/>
    <property type="evidence" value="ECO:0007669"/>
    <property type="project" value="UniProtKB-KW"/>
</dbReference>
<keyword evidence="6" id="KW-0540">Nuclease</keyword>
<dbReference type="InterPro" id="IPR003265">
    <property type="entry name" value="HhH-GPD_domain"/>
</dbReference>
<dbReference type="RefSeq" id="WP_039739466.1">
    <property type="nucleotide sequence ID" value="NZ_CP009788.1"/>
</dbReference>
<keyword evidence="6" id="KW-0378">Hydrolase</keyword>
<dbReference type="GO" id="GO:0006284">
    <property type="term" value="P:base-excision repair"/>
    <property type="evidence" value="ECO:0007669"/>
    <property type="project" value="InterPro"/>
</dbReference>
<proteinExistence type="predicted"/>
<evidence type="ECO:0000313" key="7">
    <source>
        <dbReference type="Proteomes" id="UP000057609"/>
    </source>
</evidence>
<dbReference type="SUPFAM" id="SSF48150">
    <property type="entry name" value="DNA-glycosylase"/>
    <property type="match status" value="1"/>
</dbReference>
<evidence type="ECO:0000256" key="2">
    <source>
        <dbReference type="ARBA" id="ARBA00022723"/>
    </source>
</evidence>
<dbReference type="GO" id="GO:0004519">
    <property type="term" value="F:endonuclease activity"/>
    <property type="evidence" value="ECO:0007669"/>
    <property type="project" value="UniProtKB-KW"/>
</dbReference>
<evidence type="ECO:0000256" key="4">
    <source>
        <dbReference type="ARBA" id="ARBA00023014"/>
    </source>
</evidence>
<feature type="domain" description="HhH-GPD" evidence="5">
    <location>
        <begin position="38"/>
        <end position="197"/>
    </location>
</feature>
<dbReference type="PANTHER" id="PTHR10359:SF19">
    <property type="entry name" value="DNA REPAIR GLYCOSYLASE MJ1434-RELATED"/>
    <property type="match status" value="1"/>
</dbReference>
<dbReference type="SMART" id="SM00478">
    <property type="entry name" value="ENDO3c"/>
    <property type="match status" value="1"/>
</dbReference>
<dbReference type="InterPro" id="IPR023170">
    <property type="entry name" value="HhH_base_excis_C"/>
</dbReference>
<dbReference type="Proteomes" id="UP000057609">
    <property type="component" value="Chromosome"/>
</dbReference>
<keyword evidence="6" id="KW-0255">Endonuclease</keyword>
<dbReference type="GO" id="GO:0046872">
    <property type="term" value="F:metal ion binding"/>
    <property type="evidence" value="ECO:0007669"/>
    <property type="project" value="UniProtKB-KW"/>
</dbReference>
<keyword evidence="4" id="KW-0411">Iron-sulfur</keyword>
<reference evidence="6 7" key="1">
    <citation type="journal article" date="2015" name="Genome Announc.">
        <title>Complete Genome of Geobacter pickeringii G13T, a Metal-Reducing Isolate from Sedimentary Kaolin Deposits.</title>
        <authorList>
            <person name="Badalamenti J.P."/>
            <person name="Bond D.R."/>
        </authorList>
    </citation>
    <scope>NUCLEOTIDE SEQUENCE [LARGE SCALE GENOMIC DNA]</scope>
    <source>
        <strain evidence="6 7">G13</strain>
    </source>
</reference>
<keyword evidence="2" id="KW-0479">Metal-binding</keyword>
<dbReference type="AlphaFoldDB" id="A0A0B5BAP4"/>
<name>A0A0B5BAP4_9BACT</name>
<keyword evidence="1" id="KW-0004">4Fe-4S</keyword>
<sequence>MGSEQRLREIFDLLLHRYGPRHWWPAETPFEVCVGAILTQNTNWGNVEKAIANLRREGLLSPEALREVPAAHLAETIRPAGYYNVKSARLKDFVTYLFGRYGGSLERMFAGEWRELREELLGVRGIGRETCDSILLYAGEKPTFVVDAYTKRLFSALGLVDASADYETVRALFMENLPADVPLFNEYHALIVEHCKEHCRKTPRCGGCRLHLHCSGQSLTRI</sequence>
<protein>
    <submittedName>
        <fullName evidence="6">Endonuclease</fullName>
    </submittedName>
</protein>
<dbReference type="Gene3D" id="1.10.340.30">
    <property type="entry name" value="Hypothetical protein, domain 2"/>
    <property type="match status" value="1"/>
</dbReference>
<dbReference type="Pfam" id="PF00730">
    <property type="entry name" value="HhH-GPD"/>
    <property type="match status" value="1"/>
</dbReference>
<dbReference type="PIRSF" id="PIRSF001435">
    <property type="entry name" value="Nth"/>
    <property type="match status" value="1"/>
</dbReference>
<dbReference type="InterPro" id="IPR011257">
    <property type="entry name" value="DNA_glycosylase"/>
</dbReference>
<dbReference type="CDD" id="cd00056">
    <property type="entry name" value="ENDO3c"/>
    <property type="match status" value="1"/>
</dbReference>
<dbReference type="PANTHER" id="PTHR10359">
    <property type="entry name" value="A/G-SPECIFIC ADENINE GLYCOSYLASE/ENDONUCLEASE III"/>
    <property type="match status" value="1"/>
</dbReference>
<organism evidence="6 7">
    <name type="scientific">Geobacter pickeringii</name>
    <dbReference type="NCBI Taxonomy" id="345632"/>
    <lineage>
        <taxon>Bacteria</taxon>
        <taxon>Pseudomonadati</taxon>
        <taxon>Thermodesulfobacteriota</taxon>
        <taxon>Desulfuromonadia</taxon>
        <taxon>Geobacterales</taxon>
        <taxon>Geobacteraceae</taxon>
        <taxon>Geobacter</taxon>
    </lineage>
</organism>
<keyword evidence="7" id="KW-1185">Reference proteome</keyword>
<dbReference type="EMBL" id="CP009788">
    <property type="protein sequence ID" value="AJE02029.1"/>
    <property type="molecule type" value="Genomic_DNA"/>
</dbReference>
<dbReference type="HOGENOM" id="CLU_012862_6_0_7"/>
<evidence type="ECO:0000256" key="1">
    <source>
        <dbReference type="ARBA" id="ARBA00022485"/>
    </source>
</evidence>